<comment type="caution">
    <text evidence="12">The sequence shown here is derived from an EMBL/GenBank/DDBJ whole genome shotgun (WGS) entry which is preliminary data.</text>
</comment>
<evidence type="ECO:0000313" key="12">
    <source>
        <dbReference type="EMBL" id="KAG8237108.1"/>
    </source>
</evidence>
<evidence type="ECO:0000256" key="7">
    <source>
        <dbReference type="ARBA" id="ARBA00022840"/>
    </source>
</evidence>
<dbReference type="OrthoDB" id="193931at2759"/>
<keyword evidence="5" id="KW-0547">Nucleotide-binding</keyword>
<dbReference type="CDD" id="cd12122">
    <property type="entry name" value="AMPKA_C"/>
    <property type="match status" value="1"/>
</dbReference>
<evidence type="ECO:0000256" key="2">
    <source>
        <dbReference type="ARBA" id="ARBA00022527"/>
    </source>
</evidence>
<dbReference type="GO" id="GO:0004674">
    <property type="term" value="F:protein serine/threonine kinase activity"/>
    <property type="evidence" value="ECO:0007669"/>
    <property type="project" value="UniProtKB-KW"/>
</dbReference>
<dbReference type="AlphaFoldDB" id="A0A8K0P9P5"/>
<dbReference type="SUPFAM" id="SSF103243">
    <property type="entry name" value="KA1-like"/>
    <property type="match status" value="1"/>
</dbReference>
<dbReference type="Pfam" id="PF21147">
    <property type="entry name" value="AMPK_alpha_AID"/>
    <property type="match status" value="1"/>
</dbReference>
<dbReference type="EMBL" id="KZ309125">
    <property type="protein sequence ID" value="KAG8237108.1"/>
    <property type="molecule type" value="Genomic_DNA"/>
</dbReference>
<evidence type="ECO:0000259" key="11">
    <source>
        <dbReference type="Pfam" id="PF21147"/>
    </source>
</evidence>
<keyword evidence="3" id="KW-0597">Phosphoprotein</keyword>
<dbReference type="Gene3D" id="1.10.8.10">
    <property type="entry name" value="DNA helicase RuvA subunit, C-terminal domain"/>
    <property type="match status" value="1"/>
</dbReference>
<reference evidence="12" key="2">
    <citation type="submission" date="2017-10" db="EMBL/GenBank/DDBJ databases">
        <title>Ladona fulva Genome sequencing and assembly.</title>
        <authorList>
            <person name="Murali S."/>
            <person name="Richards S."/>
            <person name="Bandaranaike D."/>
            <person name="Bellair M."/>
            <person name="Blankenburg K."/>
            <person name="Chao H."/>
            <person name="Dinh H."/>
            <person name="Doddapaneni H."/>
            <person name="Dugan-Rocha S."/>
            <person name="Elkadiri S."/>
            <person name="Gnanaolivu R."/>
            <person name="Hernandez B."/>
            <person name="Skinner E."/>
            <person name="Javaid M."/>
            <person name="Lee S."/>
            <person name="Li M."/>
            <person name="Ming W."/>
            <person name="Munidasa M."/>
            <person name="Muniz J."/>
            <person name="Nguyen L."/>
            <person name="Hughes D."/>
            <person name="Osuji N."/>
            <person name="Pu L.-L."/>
            <person name="Puazo M."/>
            <person name="Qu C."/>
            <person name="Quiroz J."/>
            <person name="Raj R."/>
            <person name="Weissenberger G."/>
            <person name="Xin Y."/>
            <person name="Zou X."/>
            <person name="Han Y."/>
            <person name="Worley K."/>
            <person name="Muzny D."/>
            <person name="Gibbs R."/>
        </authorList>
    </citation>
    <scope>NUCLEOTIDE SEQUENCE</scope>
    <source>
        <strain evidence="12">Sampled in the wild</strain>
    </source>
</reference>
<dbReference type="Pfam" id="PF16579">
    <property type="entry name" value="AdenylateSensor"/>
    <property type="match status" value="1"/>
</dbReference>
<keyword evidence="6" id="KW-0418">Kinase</keyword>
<dbReference type="FunFam" id="1.10.8.10:FF:000055">
    <property type="entry name" value="Non-specific serine/threonine protein kinase"/>
    <property type="match status" value="1"/>
</dbReference>
<evidence type="ECO:0000256" key="1">
    <source>
        <dbReference type="ARBA" id="ARBA00012513"/>
    </source>
</evidence>
<keyword evidence="2" id="KW-0723">Serine/threonine-protein kinase</keyword>
<proteinExistence type="predicted"/>
<keyword evidence="13" id="KW-1185">Reference proteome</keyword>
<dbReference type="GO" id="GO:0043050">
    <property type="term" value="P:nematode pharyngeal pumping"/>
    <property type="evidence" value="ECO:0007669"/>
    <property type="project" value="UniProtKB-ARBA"/>
</dbReference>
<reference evidence="12" key="1">
    <citation type="submission" date="2013-04" db="EMBL/GenBank/DDBJ databases">
        <authorList>
            <person name="Qu J."/>
            <person name="Murali S.C."/>
            <person name="Bandaranaike D."/>
            <person name="Bellair M."/>
            <person name="Blankenburg K."/>
            <person name="Chao H."/>
            <person name="Dinh H."/>
            <person name="Doddapaneni H."/>
            <person name="Downs B."/>
            <person name="Dugan-Rocha S."/>
            <person name="Elkadiri S."/>
            <person name="Gnanaolivu R.D."/>
            <person name="Hernandez B."/>
            <person name="Javaid M."/>
            <person name="Jayaseelan J.C."/>
            <person name="Lee S."/>
            <person name="Li M."/>
            <person name="Ming W."/>
            <person name="Munidasa M."/>
            <person name="Muniz J."/>
            <person name="Nguyen L."/>
            <person name="Ongeri F."/>
            <person name="Osuji N."/>
            <person name="Pu L.-L."/>
            <person name="Puazo M."/>
            <person name="Qu C."/>
            <person name="Quiroz J."/>
            <person name="Raj R."/>
            <person name="Weissenberger G."/>
            <person name="Xin Y."/>
            <person name="Zou X."/>
            <person name="Han Y."/>
            <person name="Richards S."/>
            <person name="Worley K."/>
            <person name="Muzny D."/>
            <person name="Gibbs R."/>
        </authorList>
    </citation>
    <scope>NUCLEOTIDE SEQUENCE</scope>
    <source>
        <strain evidence="12">Sampled in the wild</strain>
    </source>
</reference>
<dbReference type="GO" id="GO:0005737">
    <property type="term" value="C:cytoplasm"/>
    <property type="evidence" value="ECO:0007669"/>
    <property type="project" value="UniProtKB-ARBA"/>
</dbReference>
<dbReference type="Proteomes" id="UP000792457">
    <property type="component" value="Unassembled WGS sequence"/>
</dbReference>
<evidence type="ECO:0000256" key="3">
    <source>
        <dbReference type="ARBA" id="ARBA00022553"/>
    </source>
</evidence>
<comment type="catalytic activity">
    <reaction evidence="8">
        <text>L-threonyl-[protein] + ATP = O-phospho-L-threonyl-[protein] + ADP + H(+)</text>
        <dbReference type="Rhea" id="RHEA:46608"/>
        <dbReference type="Rhea" id="RHEA-COMP:11060"/>
        <dbReference type="Rhea" id="RHEA-COMP:11605"/>
        <dbReference type="ChEBI" id="CHEBI:15378"/>
        <dbReference type="ChEBI" id="CHEBI:30013"/>
        <dbReference type="ChEBI" id="CHEBI:30616"/>
        <dbReference type="ChEBI" id="CHEBI:61977"/>
        <dbReference type="ChEBI" id="CHEBI:456216"/>
        <dbReference type="EC" id="2.7.11.1"/>
    </reaction>
</comment>
<dbReference type="InterPro" id="IPR049020">
    <property type="entry name" value="PRKAA1/2_AID"/>
</dbReference>
<keyword evidence="7" id="KW-0067">ATP-binding</keyword>
<feature type="domain" description="AMPK C-terminal adenylate sensor" evidence="10">
    <location>
        <begin position="179"/>
        <end position="251"/>
    </location>
</feature>
<comment type="catalytic activity">
    <reaction evidence="9">
        <text>L-seryl-[protein] + ATP = O-phospho-L-seryl-[protein] + ADP + H(+)</text>
        <dbReference type="Rhea" id="RHEA:17989"/>
        <dbReference type="Rhea" id="RHEA-COMP:9863"/>
        <dbReference type="Rhea" id="RHEA-COMP:11604"/>
        <dbReference type="ChEBI" id="CHEBI:15378"/>
        <dbReference type="ChEBI" id="CHEBI:29999"/>
        <dbReference type="ChEBI" id="CHEBI:30616"/>
        <dbReference type="ChEBI" id="CHEBI:83421"/>
        <dbReference type="ChEBI" id="CHEBI:456216"/>
        <dbReference type="EC" id="2.7.11.1"/>
    </reaction>
</comment>
<evidence type="ECO:0000259" key="10">
    <source>
        <dbReference type="Pfam" id="PF16579"/>
    </source>
</evidence>
<keyword evidence="4" id="KW-0808">Transferase</keyword>
<feature type="domain" description="PRKAA1/2 autoinhibitory" evidence="11">
    <location>
        <begin position="57"/>
        <end position="110"/>
    </location>
</feature>
<dbReference type="EC" id="2.7.11.1" evidence="1"/>
<evidence type="ECO:0000256" key="9">
    <source>
        <dbReference type="ARBA" id="ARBA00048679"/>
    </source>
</evidence>
<dbReference type="InterPro" id="IPR028375">
    <property type="entry name" value="KA1/Ssp2_C"/>
</dbReference>
<dbReference type="GO" id="GO:0005524">
    <property type="term" value="F:ATP binding"/>
    <property type="evidence" value="ECO:0007669"/>
    <property type="project" value="UniProtKB-KW"/>
</dbReference>
<evidence type="ECO:0000256" key="6">
    <source>
        <dbReference type="ARBA" id="ARBA00022777"/>
    </source>
</evidence>
<protein>
    <recommendedName>
        <fullName evidence="1">non-specific serine/threonine protein kinase</fullName>
        <ecNumber evidence="1">2.7.11.1</ecNumber>
    </recommendedName>
</protein>
<evidence type="ECO:0000313" key="13">
    <source>
        <dbReference type="Proteomes" id="UP000792457"/>
    </source>
</evidence>
<evidence type="ECO:0000256" key="4">
    <source>
        <dbReference type="ARBA" id="ARBA00022679"/>
    </source>
</evidence>
<sequence length="273" mass="30803">MSAYFAIDLICSCEIECLKSIGNLIDFCVASRKHDWFQKDLPAYLFPSPVEQDSSVIDTEAVNEVCDLCNDAVEFKFGVKEQEVHSALLSGDPHDQLAIAYHLVIDNKRIADEAAKAEIKDFYVASSPPPVSFSPSELNPSPVRPHPERIPPLRERVLGNTGVTAGERIMKGTPVKRAKWHLGIRSQSKPHDIMNEVYRAMKALNFEWKVINPYHVRVRHENPLTGKFVKMSLQLYQVDYKSYLLDFKSLTSEEADGPTQGGGKHFSTILRFL</sequence>
<dbReference type="InterPro" id="IPR032270">
    <property type="entry name" value="AMPK_C"/>
</dbReference>
<dbReference type="Gene3D" id="3.30.310.80">
    <property type="entry name" value="Kinase associated domain 1, KA1"/>
    <property type="match status" value="1"/>
</dbReference>
<gene>
    <name evidence="12" type="ORF">J437_LFUL008160</name>
</gene>
<organism evidence="12 13">
    <name type="scientific">Ladona fulva</name>
    <name type="common">Scarce chaser dragonfly</name>
    <name type="synonym">Libellula fulva</name>
    <dbReference type="NCBI Taxonomy" id="123851"/>
    <lineage>
        <taxon>Eukaryota</taxon>
        <taxon>Metazoa</taxon>
        <taxon>Ecdysozoa</taxon>
        <taxon>Arthropoda</taxon>
        <taxon>Hexapoda</taxon>
        <taxon>Insecta</taxon>
        <taxon>Pterygota</taxon>
        <taxon>Palaeoptera</taxon>
        <taxon>Odonata</taxon>
        <taxon>Epiprocta</taxon>
        <taxon>Anisoptera</taxon>
        <taxon>Libelluloidea</taxon>
        <taxon>Libellulidae</taxon>
        <taxon>Ladona</taxon>
    </lineage>
</organism>
<dbReference type="CDD" id="cd14336">
    <property type="entry name" value="UBA_AID_AMPKalpha"/>
    <property type="match status" value="1"/>
</dbReference>
<name>A0A8K0P9P5_LADFU</name>
<evidence type="ECO:0000256" key="8">
    <source>
        <dbReference type="ARBA" id="ARBA00047899"/>
    </source>
</evidence>
<accession>A0A8K0P9P5</accession>
<evidence type="ECO:0000256" key="5">
    <source>
        <dbReference type="ARBA" id="ARBA00022741"/>
    </source>
</evidence>